<dbReference type="SMART" id="SM00857">
    <property type="entry name" value="Resolvase"/>
    <property type="match status" value="1"/>
</dbReference>
<dbReference type="Pfam" id="PF07508">
    <property type="entry name" value="Recombinase"/>
    <property type="match status" value="1"/>
</dbReference>
<name>A0A2H0UTC7_9BACT</name>
<dbReference type="CDD" id="cd00338">
    <property type="entry name" value="Ser_Recombinase"/>
    <property type="match status" value="1"/>
</dbReference>
<dbReference type="InterPro" id="IPR011109">
    <property type="entry name" value="DNA_bind_recombinase_dom"/>
</dbReference>
<dbReference type="PROSITE" id="PS51736">
    <property type="entry name" value="RECOMBINASES_3"/>
    <property type="match status" value="1"/>
</dbReference>
<dbReference type="Gene3D" id="3.40.50.1390">
    <property type="entry name" value="Resolvase, N-terminal catalytic domain"/>
    <property type="match status" value="1"/>
</dbReference>
<dbReference type="InterPro" id="IPR036162">
    <property type="entry name" value="Resolvase-like_N_sf"/>
</dbReference>
<dbReference type="Gene3D" id="3.90.1750.20">
    <property type="entry name" value="Putative Large Serine Recombinase, Chain B, Domain 2"/>
    <property type="match status" value="1"/>
</dbReference>
<dbReference type="GO" id="GO:0003677">
    <property type="term" value="F:DNA binding"/>
    <property type="evidence" value="ECO:0007669"/>
    <property type="project" value="InterPro"/>
</dbReference>
<dbReference type="InterPro" id="IPR038109">
    <property type="entry name" value="DNA_bind_recomb_sf"/>
</dbReference>
<organism evidence="3 4">
    <name type="scientific">Candidatus Harrisonbacteria bacterium CG10_big_fil_rev_8_21_14_0_10_40_38</name>
    <dbReference type="NCBI Taxonomy" id="1974583"/>
    <lineage>
        <taxon>Bacteria</taxon>
        <taxon>Candidatus Harrisoniibacteriota</taxon>
    </lineage>
</organism>
<comment type="caution">
    <text evidence="3">The sequence shown here is derived from an EMBL/GenBank/DDBJ whole genome shotgun (WGS) entry which is preliminary data.</text>
</comment>
<dbReference type="InterPro" id="IPR025827">
    <property type="entry name" value="Zn_ribbon_recom_dom"/>
</dbReference>
<dbReference type="PANTHER" id="PTHR30461:SF23">
    <property type="entry name" value="DNA RECOMBINASE-RELATED"/>
    <property type="match status" value="1"/>
</dbReference>
<dbReference type="AlphaFoldDB" id="A0A2H0UTC7"/>
<protein>
    <recommendedName>
        <fullName evidence="5">Recombinase</fullName>
    </recommendedName>
</protein>
<dbReference type="Proteomes" id="UP000231157">
    <property type="component" value="Unassembled WGS sequence"/>
</dbReference>
<dbReference type="SUPFAM" id="SSF53041">
    <property type="entry name" value="Resolvase-like"/>
    <property type="match status" value="1"/>
</dbReference>
<dbReference type="GO" id="GO:0000150">
    <property type="term" value="F:DNA strand exchange activity"/>
    <property type="evidence" value="ECO:0007669"/>
    <property type="project" value="InterPro"/>
</dbReference>
<reference evidence="4" key="1">
    <citation type="submission" date="2017-09" db="EMBL/GenBank/DDBJ databases">
        <title>Depth-based differentiation of microbial function through sediment-hosted aquifers and enrichment of novel symbionts in the deep terrestrial subsurface.</title>
        <authorList>
            <person name="Probst A.J."/>
            <person name="Ladd B."/>
            <person name="Jarett J.K."/>
            <person name="Geller-Mcgrath D.E."/>
            <person name="Sieber C.M.K."/>
            <person name="Emerson J.B."/>
            <person name="Anantharaman K."/>
            <person name="Thomas B.C."/>
            <person name="Malmstrom R."/>
            <person name="Stieglmeier M."/>
            <person name="Klingl A."/>
            <person name="Woyke T."/>
            <person name="Ryan C.M."/>
            <person name="Banfield J.F."/>
        </authorList>
    </citation>
    <scope>NUCLEOTIDE SEQUENCE [LARGE SCALE GENOMIC DNA]</scope>
</reference>
<accession>A0A2H0UTC7</accession>
<dbReference type="Pfam" id="PF13408">
    <property type="entry name" value="Zn_ribbon_recom"/>
    <property type="match status" value="1"/>
</dbReference>
<proteinExistence type="predicted"/>
<evidence type="ECO:0000259" key="2">
    <source>
        <dbReference type="PROSITE" id="PS51737"/>
    </source>
</evidence>
<dbReference type="InterPro" id="IPR050639">
    <property type="entry name" value="SSR_resolvase"/>
</dbReference>
<feature type="domain" description="Resolvase/invertase-type recombinase catalytic" evidence="1">
    <location>
        <begin position="2"/>
        <end position="148"/>
    </location>
</feature>
<evidence type="ECO:0000313" key="3">
    <source>
        <dbReference type="EMBL" id="PIR89631.1"/>
    </source>
</evidence>
<evidence type="ECO:0000313" key="4">
    <source>
        <dbReference type="Proteomes" id="UP000231157"/>
    </source>
</evidence>
<gene>
    <name evidence="3" type="ORF">COU07_01940</name>
</gene>
<dbReference type="PROSITE" id="PS51737">
    <property type="entry name" value="RECOMBINASE_DNA_BIND"/>
    <property type="match status" value="1"/>
</dbReference>
<evidence type="ECO:0008006" key="5">
    <source>
        <dbReference type="Google" id="ProtNLM"/>
    </source>
</evidence>
<sequence>MRYILYARKSTEEDDKQVLSIEAQLVELQEYAAKEKLEIVASLCEAKTAKEPGRIKFAEMLSLLEKGKADGIISWHPDRLARNSVDGGRIIYLVDTGAIASLRFPQFWFEPTPQGKFMLQVAFGQSKYFSDNLVENVKRGIRQKLRRGEWLTLAPLGYVNNYKTRNIDPHPTYSKVIKRAFEEYATGKYTLVGLAEFLAEHGIVQKKGTPLAKVSVVKMLTNRAYLGFVKFHGEYHDGNFEPILSPTLFEAVQKVLKSKERPRKQKERYDFPFTQFARCGECGNMITAQYATNRFGTHYTYYRCTKKSGKCSQPYLAADLLATQAQTLLQSVSLPLEEIEVGEARPACVALLRRRH</sequence>
<dbReference type="Pfam" id="PF00239">
    <property type="entry name" value="Resolvase"/>
    <property type="match status" value="1"/>
</dbReference>
<dbReference type="PANTHER" id="PTHR30461">
    <property type="entry name" value="DNA-INVERTASE FROM LAMBDOID PROPHAGE"/>
    <property type="match status" value="1"/>
</dbReference>
<dbReference type="InterPro" id="IPR006119">
    <property type="entry name" value="Resolv_N"/>
</dbReference>
<evidence type="ECO:0000259" key="1">
    <source>
        <dbReference type="PROSITE" id="PS51736"/>
    </source>
</evidence>
<dbReference type="EMBL" id="PFAZ01000001">
    <property type="protein sequence ID" value="PIR89631.1"/>
    <property type="molecule type" value="Genomic_DNA"/>
</dbReference>
<feature type="domain" description="Recombinase" evidence="2">
    <location>
        <begin position="155"/>
        <end position="262"/>
    </location>
</feature>